<dbReference type="Pfam" id="PF05226">
    <property type="entry name" value="CHASE2"/>
    <property type="match status" value="1"/>
</dbReference>
<dbReference type="OrthoDB" id="9813903at2"/>
<dbReference type="PANTHER" id="PTHR44757:SF2">
    <property type="entry name" value="BIOFILM ARCHITECTURE MAINTENANCE PROTEIN MBAA"/>
    <property type="match status" value="1"/>
</dbReference>
<keyword evidence="1" id="KW-0812">Transmembrane</keyword>
<dbReference type="InterPro" id="IPR007890">
    <property type="entry name" value="CHASE2"/>
</dbReference>
<accession>A0A1H8DKZ1</accession>
<dbReference type="Gene3D" id="3.20.20.450">
    <property type="entry name" value="EAL domain"/>
    <property type="match status" value="1"/>
</dbReference>
<feature type="transmembrane region" description="Helical" evidence="1">
    <location>
        <begin position="330"/>
        <end position="348"/>
    </location>
</feature>
<dbReference type="CDD" id="cd01948">
    <property type="entry name" value="EAL"/>
    <property type="match status" value="1"/>
</dbReference>
<dbReference type="PANTHER" id="PTHR44757">
    <property type="entry name" value="DIGUANYLATE CYCLASE DGCP"/>
    <property type="match status" value="1"/>
</dbReference>
<dbReference type="PROSITE" id="PS50883">
    <property type="entry name" value="EAL"/>
    <property type="match status" value="1"/>
</dbReference>
<dbReference type="InterPro" id="IPR000160">
    <property type="entry name" value="GGDEF_dom"/>
</dbReference>
<dbReference type="Pfam" id="PF00990">
    <property type="entry name" value="GGDEF"/>
    <property type="match status" value="1"/>
</dbReference>
<dbReference type="InterPro" id="IPR052155">
    <property type="entry name" value="Biofilm_reg_signaling"/>
</dbReference>
<reference evidence="4 5" key="1">
    <citation type="submission" date="2016-10" db="EMBL/GenBank/DDBJ databases">
        <authorList>
            <person name="de Groot N.N."/>
        </authorList>
    </citation>
    <scope>NUCLEOTIDE SEQUENCE [LARGE SCALE GENOMIC DNA]</scope>
    <source>
        <strain evidence="4 5">Nm22</strain>
    </source>
</reference>
<gene>
    <name evidence="4" type="ORF">SAMN05216325_10771</name>
</gene>
<dbReference type="SUPFAM" id="SSF55785">
    <property type="entry name" value="PYP-like sensor domain (PAS domain)"/>
    <property type="match status" value="1"/>
</dbReference>
<dbReference type="InterPro" id="IPR000014">
    <property type="entry name" value="PAS"/>
</dbReference>
<feature type="domain" description="EAL" evidence="2">
    <location>
        <begin position="691"/>
        <end position="944"/>
    </location>
</feature>
<sequence length="974" mass="109398">MIAPQNPGRYINTYVLRITILLTSVGILAFTEILERLDFMIYDKLSTFIPYSQDSDVVIIAIDDQSLGIIGRWPWPRDIHAAFINRMNLIDNQRLALDLLFSEPQSSNPHADQLLASAIASHGNIVLPLAPVSTAHTDSIHIVAPLPLFRNHAIMGHADVEIDSDGVVRRVFLNAGINSPTWPALAQALISPASAKQDFLREEDEKPSEQSKQWYRADEVLIPYLGRPGSFTQISYASVLFDDDILASLKDKTIIVGMTAAGIGTRFATPVSSLNHQFMSGAEWHANVYSMLQHDRAIHPVPNTWVVIISIAWIMLVLLGISLTKKNLTVPLLTLMSIIGIFSIYQLLKSVHVWIPPGAALLGTLAAYPLANWRHINQFVRSFLINKLRSSTALESIKDGVIITDANDLVVYVNKGAENILRTEFKHIKDRNLQQILHIHSNCASQPDKSAVNKILTRDPDKPGTLECNLKTRYGDERSIRITRNQLYDEQKMLIGSVIAITDLTDTIELAQQVAYQESYDALTKLPNRSKLLSQFDQMIQEAEDTGKTITVFFVALDNFKKINDAMGHQAGDKLLRMVSFRLFETVRHNDCIARWGGDEFIVLFNHLDNIDSSAEMAQQILDAVKQKFEIDGMEIFVAASIGISLYPNDGLVTETLLKRAETAMHTVKRDGGNRFEYYSPESSIAWTRDRLELEKELRTAILNDELQVFFQPIINAKTHQITRMEALVRWPHPTRGFLSPSEFIPLAEKVGLIEQLGELVLRMSCLSAYRLLQQGYQVNVAVNVNPRQLMNKNFLQTILKTLQDTQLPAGYLILEITESSIVNNIERVGIILKTLKQLDILIALDDFGTGYSSLTLLRELPIDILKIDKSFVRTLDQNQSDLTIVQAIIGLGNNMGLMVVAEGVETAEQNQILLQHQCYHQQGYYFSRPVPYNALVELMHAKNKSRTPARDLYGVAASSAIQTRKAIIRSDHQ</sequence>
<evidence type="ECO:0000259" key="3">
    <source>
        <dbReference type="PROSITE" id="PS50887"/>
    </source>
</evidence>
<evidence type="ECO:0000259" key="2">
    <source>
        <dbReference type="PROSITE" id="PS50883"/>
    </source>
</evidence>
<keyword evidence="1" id="KW-0472">Membrane</keyword>
<organism evidence="4 5">
    <name type="scientific">Nitrosomonas marina</name>
    <dbReference type="NCBI Taxonomy" id="917"/>
    <lineage>
        <taxon>Bacteria</taxon>
        <taxon>Pseudomonadati</taxon>
        <taxon>Pseudomonadota</taxon>
        <taxon>Betaproteobacteria</taxon>
        <taxon>Nitrosomonadales</taxon>
        <taxon>Nitrosomonadaceae</taxon>
        <taxon>Nitrosomonas</taxon>
    </lineage>
</organism>
<dbReference type="RefSeq" id="WP_090630030.1">
    <property type="nucleotide sequence ID" value="NZ_FOCP01000007.1"/>
</dbReference>
<dbReference type="InterPro" id="IPR001633">
    <property type="entry name" value="EAL_dom"/>
</dbReference>
<evidence type="ECO:0000313" key="5">
    <source>
        <dbReference type="Proteomes" id="UP000199459"/>
    </source>
</evidence>
<dbReference type="SUPFAM" id="SSF55073">
    <property type="entry name" value="Nucleotide cyclase"/>
    <property type="match status" value="1"/>
</dbReference>
<name>A0A1H8DKZ1_9PROT</name>
<dbReference type="InterPro" id="IPR029787">
    <property type="entry name" value="Nucleotide_cyclase"/>
</dbReference>
<evidence type="ECO:0000313" key="4">
    <source>
        <dbReference type="EMBL" id="SEN07949.1"/>
    </source>
</evidence>
<keyword evidence="1" id="KW-1133">Transmembrane helix</keyword>
<dbReference type="InterPro" id="IPR043128">
    <property type="entry name" value="Rev_trsase/Diguanyl_cyclase"/>
</dbReference>
<dbReference type="NCBIfam" id="TIGR00254">
    <property type="entry name" value="GGDEF"/>
    <property type="match status" value="1"/>
</dbReference>
<dbReference type="SUPFAM" id="SSF141868">
    <property type="entry name" value="EAL domain-like"/>
    <property type="match status" value="1"/>
</dbReference>
<feature type="domain" description="GGDEF" evidence="3">
    <location>
        <begin position="548"/>
        <end position="681"/>
    </location>
</feature>
<dbReference type="SMART" id="SM01080">
    <property type="entry name" value="CHASE2"/>
    <property type="match status" value="1"/>
</dbReference>
<protein>
    <submittedName>
        <fullName evidence="4">PAS domain S-box-containing protein/diguanylate cyclase (GGDEF) domain-containing protein</fullName>
    </submittedName>
</protein>
<dbReference type="EMBL" id="FOCP01000007">
    <property type="protein sequence ID" value="SEN07949.1"/>
    <property type="molecule type" value="Genomic_DNA"/>
</dbReference>
<dbReference type="NCBIfam" id="TIGR00229">
    <property type="entry name" value="sensory_box"/>
    <property type="match status" value="1"/>
</dbReference>
<dbReference type="STRING" id="917.SAMN05216326_10527"/>
<dbReference type="SMART" id="SM00267">
    <property type="entry name" value="GGDEF"/>
    <property type="match status" value="1"/>
</dbReference>
<dbReference type="PROSITE" id="PS50887">
    <property type="entry name" value="GGDEF"/>
    <property type="match status" value="1"/>
</dbReference>
<dbReference type="AlphaFoldDB" id="A0A1H8DKZ1"/>
<dbReference type="InterPro" id="IPR035919">
    <property type="entry name" value="EAL_sf"/>
</dbReference>
<proteinExistence type="predicted"/>
<dbReference type="SMART" id="SM00052">
    <property type="entry name" value="EAL"/>
    <property type="match status" value="1"/>
</dbReference>
<evidence type="ECO:0000256" key="1">
    <source>
        <dbReference type="SAM" id="Phobius"/>
    </source>
</evidence>
<feature type="transmembrane region" description="Helical" evidence="1">
    <location>
        <begin position="305"/>
        <end position="323"/>
    </location>
</feature>
<dbReference type="Gene3D" id="3.30.450.20">
    <property type="entry name" value="PAS domain"/>
    <property type="match status" value="1"/>
</dbReference>
<dbReference type="Proteomes" id="UP000199459">
    <property type="component" value="Unassembled WGS sequence"/>
</dbReference>
<dbReference type="Pfam" id="PF13188">
    <property type="entry name" value="PAS_8"/>
    <property type="match status" value="1"/>
</dbReference>
<dbReference type="InterPro" id="IPR035965">
    <property type="entry name" value="PAS-like_dom_sf"/>
</dbReference>
<dbReference type="Pfam" id="PF00563">
    <property type="entry name" value="EAL"/>
    <property type="match status" value="1"/>
</dbReference>
<dbReference type="CDD" id="cd01949">
    <property type="entry name" value="GGDEF"/>
    <property type="match status" value="1"/>
</dbReference>
<dbReference type="Gene3D" id="3.30.70.270">
    <property type="match status" value="1"/>
</dbReference>